<proteinExistence type="predicted"/>
<dbReference type="Proteomes" id="UP001055879">
    <property type="component" value="Linkage Group LG03"/>
</dbReference>
<protein>
    <submittedName>
        <fullName evidence="1">Uncharacterized protein</fullName>
    </submittedName>
</protein>
<organism evidence="1 2">
    <name type="scientific">Arctium lappa</name>
    <name type="common">Greater burdock</name>
    <name type="synonym">Lappa major</name>
    <dbReference type="NCBI Taxonomy" id="4217"/>
    <lineage>
        <taxon>Eukaryota</taxon>
        <taxon>Viridiplantae</taxon>
        <taxon>Streptophyta</taxon>
        <taxon>Embryophyta</taxon>
        <taxon>Tracheophyta</taxon>
        <taxon>Spermatophyta</taxon>
        <taxon>Magnoliopsida</taxon>
        <taxon>eudicotyledons</taxon>
        <taxon>Gunneridae</taxon>
        <taxon>Pentapetalae</taxon>
        <taxon>asterids</taxon>
        <taxon>campanulids</taxon>
        <taxon>Asterales</taxon>
        <taxon>Asteraceae</taxon>
        <taxon>Carduoideae</taxon>
        <taxon>Cardueae</taxon>
        <taxon>Arctiinae</taxon>
        <taxon>Arctium</taxon>
    </lineage>
</organism>
<keyword evidence="2" id="KW-1185">Reference proteome</keyword>
<evidence type="ECO:0000313" key="2">
    <source>
        <dbReference type="Proteomes" id="UP001055879"/>
    </source>
</evidence>
<accession>A0ACB9DHE6</accession>
<name>A0ACB9DHE6_ARCLA</name>
<evidence type="ECO:0000313" key="1">
    <source>
        <dbReference type="EMBL" id="KAI3745950.1"/>
    </source>
</evidence>
<reference evidence="1 2" key="2">
    <citation type="journal article" date="2022" name="Mol. Ecol. Resour.">
        <title>The genomes of chicory, endive, great burdock and yacon provide insights into Asteraceae paleo-polyploidization history and plant inulin production.</title>
        <authorList>
            <person name="Fan W."/>
            <person name="Wang S."/>
            <person name="Wang H."/>
            <person name="Wang A."/>
            <person name="Jiang F."/>
            <person name="Liu H."/>
            <person name="Zhao H."/>
            <person name="Xu D."/>
            <person name="Zhang Y."/>
        </authorList>
    </citation>
    <scope>NUCLEOTIDE SEQUENCE [LARGE SCALE GENOMIC DNA]</scope>
    <source>
        <strain evidence="2">cv. Niubang</strain>
    </source>
</reference>
<comment type="caution">
    <text evidence="1">The sequence shown here is derived from an EMBL/GenBank/DDBJ whole genome shotgun (WGS) entry which is preliminary data.</text>
</comment>
<gene>
    <name evidence="1" type="ORF">L6452_08363</name>
</gene>
<sequence length="107" mass="11985">MTVGCTRDVNVIPGLPTTTNTERLDLLDDENYVMGFTIIGGEHWLRNYHVVTTMHEIITTTAAAEENKRPVTVVLESYVVDVLKGTRRRTREAMAHDGSGDAVKILW</sequence>
<dbReference type="EMBL" id="CM042049">
    <property type="protein sequence ID" value="KAI3745950.1"/>
    <property type="molecule type" value="Genomic_DNA"/>
</dbReference>
<reference evidence="2" key="1">
    <citation type="journal article" date="2022" name="Mol. Ecol. Resour.">
        <title>The genomes of chicory, endive, great burdock and yacon provide insights into Asteraceae palaeo-polyploidization history and plant inulin production.</title>
        <authorList>
            <person name="Fan W."/>
            <person name="Wang S."/>
            <person name="Wang H."/>
            <person name="Wang A."/>
            <person name="Jiang F."/>
            <person name="Liu H."/>
            <person name="Zhao H."/>
            <person name="Xu D."/>
            <person name="Zhang Y."/>
        </authorList>
    </citation>
    <scope>NUCLEOTIDE SEQUENCE [LARGE SCALE GENOMIC DNA]</scope>
    <source>
        <strain evidence="2">cv. Niubang</strain>
    </source>
</reference>